<dbReference type="GeneTree" id="ENSGT00940000164500"/>
<dbReference type="Pfam" id="PF13855">
    <property type="entry name" value="LRR_8"/>
    <property type="match status" value="2"/>
</dbReference>
<dbReference type="InterPro" id="IPR003598">
    <property type="entry name" value="Ig_sub2"/>
</dbReference>
<dbReference type="PANTHER" id="PTHR24369">
    <property type="entry name" value="ANTIGEN BSP, PUTATIVE-RELATED"/>
    <property type="match status" value="1"/>
</dbReference>
<evidence type="ECO:0000256" key="3">
    <source>
        <dbReference type="ARBA" id="ARBA00022692"/>
    </source>
</evidence>
<evidence type="ECO:0000313" key="15">
    <source>
        <dbReference type="Proteomes" id="UP000694565"/>
    </source>
</evidence>
<organism evidence="14 15">
    <name type="scientific">Cyclopterus lumpus</name>
    <name type="common">Lumpsucker</name>
    <dbReference type="NCBI Taxonomy" id="8103"/>
    <lineage>
        <taxon>Eukaryota</taxon>
        <taxon>Metazoa</taxon>
        <taxon>Chordata</taxon>
        <taxon>Craniata</taxon>
        <taxon>Vertebrata</taxon>
        <taxon>Euteleostomi</taxon>
        <taxon>Actinopterygii</taxon>
        <taxon>Neopterygii</taxon>
        <taxon>Teleostei</taxon>
        <taxon>Neoteleostei</taxon>
        <taxon>Acanthomorphata</taxon>
        <taxon>Eupercaria</taxon>
        <taxon>Perciformes</taxon>
        <taxon>Cottioidei</taxon>
        <taxon>Cottales</taxon>
        <taxon>Cyclopteridae</taxon>
        <taxon>Cyclopterus</taxon>
    </lineage>
</organism>
<evidence type="ECO:0000256" key="11">
    <source>
        <dbReference type="SAM" id="Phobius"/>
    </source>
</evidence>
<keyword evidence="10" id="KW-0393">Immunoglobulin domain</keyword>
<keyword evidence="5" id="KW-0677">Repeat</keyword>
<keyword evidence="2" id="KW-0433">Leucine-rich repeat</keyword>
<dbReference type="InterPro" id="IPR003591">
    <property type="entry name" value="Leu-rich_rpt_typical-subtyp"/>
</dbReference>
<evidence type="ECO:0000256" key="5">
    <source>
        <dbReference type="ARBA" id="ARBA00022737"/>
    </source>
</evidence>
<dbReference type="AlphaFoldDB" id="A0A8C2X525"/>
<keyword evidence="7 11" id="KW-0472">Membrane</keyword>
<dbReference type="GO" id="GO:0005886">
    <property type="term" value="C:plasma membrane"/>
    <property type="evidence" value="ECO:0007669"/>
    <property type="project" value="TreeGrafter"/>
</dbReference>
<dbReference type="PROSITE" id="PS51450">
    <property type="entry name" value="LRR"/>
    <property type="match status" value="1"/>
</dbReference>
<dbReference type="Pfam" id="PF01462">
    <property type="entry name" value="LRRNT"/>
    <property type="match status" value="1"/>
</dbReference>
<keyword evidence="8" id="KW-1015">Disulfide bond</keyword>
<dbReference type="Proteomes" id="UP000694565">
    <property type="component" value="Unplaced"/>
</dbReference>
<dbReference type="InterPro" id="IPR013098">
    <property type="entry name" value="Ig_I-set"/>
</dbReference>
<feature type="transmembrane region" description="Helical" evidence="11">
    <location>
        <begin position="517"/>
        <end position="542"/>
    </location>
</feature>
<evidence type="ECO:0000259" key="13">
    <source>
        <dbReference type="PROSITE" id="PS50835"/>
    </source>
</evidence>
<sequence>SLFSCFYFSSLFASLLFILQACPPRCECSAQLRSVSCQRRRLTNIPEGIPTETKLLDLSKNRLRWVQVGDLAPYPRLEEVDLSENLIATLEPNAFATLQSLKVLKLRGNQLKLVPMGAFAKLGNLTSLDLSENKMVILLDYTFQDLRGLKHLEVGDNDLVYISHKAFTGLLGLEDLTIERSWSPLRLRHLSIIALEDQNFRKLSNLRALDIDHWPYLEYISPLSFQGLDLHWLSITNTNITSVPSASFKNMVHLTHLNLSYNPIATLEPWAFKDLLRLKDLIMVSTGLMTVEHHAFGGLRQIRVLNFSSNDLHTLEEGSFHSVNSLETLRVDGNPLMCDCRLLWILQRRKTLNFDGRVPVCAGPVEVQGVSLRYLLLQAHTICSVIVPYFVVHIFSIIYYSIFLCRAEGEPVPAIVWISPQRRRITAKSSGRIVILPSGTLEIRYAQLTDSGTYICIASNAGGNDTYFATLTVRGQPLDAASAFFLNRSLYSGEFFNDTNLNSTRVFLKFTLDLTTILVSTAMGCITFLGVVLFCFLLLFVWSRGRGQRKNNFTVEYSFRKSEPVTGSSSGGTRKFNMKMI</sequence>
<dbReference type="FunFam" id="2.60.40.10:FF:000076">
    <property type="entry name" value="Leucine-rich repeat and Ig domain-containing 4"/>
    <property type="match status" value="1"/>
</dbReference>
<evidence type="ECO:0000256" key="4">
    <source>
        <dbReference type="ARBA" id="ARBA00022729"/>
    </source>
</evidence>
<evidence type="ECO:0000256" key="12">
    <source>
        <dbReference type="SAM" id="SignalP"/>
    </source>
</evidence>
<accession>A0A8C2X525</accession>
<dbReference type="Gene3D" id="2.60.40.10">
    <property type="entry name" value="Immunoglobulins"/>
    <property type="match status" value="1"/>
</dbReference>
<feature type="signal peptide" evidence="12">
    <location>
        <begin position="1"/>
        <end position="21"/>
    </location>
</feature>
<dbReference type="SMART" id="SM00369">
    <property type="entry name" value="LRR_TYP"/>
    <property type="match status" value="6"/>
</dbReference>
<dbReference type="InterPro" id="IPR007110">
    <property type="entry name" value="Ig-like_dom"/>
</dbReference>
<dbReference type="PANTHER" id="PTHR24369:SF207">
    <property type="entry name" value="LEUCINE RICH REPEAT AND IG DOMAIN CONTAINING 3"/>
    <property type="match status" value="1"/>
</dbReference>
<dbReference type="SMART" id="SM00013">
    <property type="entry name" value="LRRNT"/>
    <property type="match status" value="1"/>
</dbReference>
<proteinExistence type="predicted"/>
<evidence type="ECO:0000256" key="2">
    <source>
        <dbReference type="ARBA" id="ARBA00022614"/>
    </source>
</evidence>
<dbReference type="InterPro" id="IPR001611">
    <property type="entry name" value="Leu-rich_rpt"/>
</dbReference>
<feature type="domain" description="Ig-like" evidence="13">
    <location>
        <begin position="403"/>
        <end position="472"/>
    </location>
</feature>
<reference evidence="14" key="2">
    <citation type="submission" date="2025-09" db="UniProtKB">
        <authorList>
            <consortium name="Ensembl"/>
        </authorList>
    </citation>
    <scope>IDENTIFICATION</scope>
</reference>
<keyword evidence="6 11" id="KW-1133">Transmembrane helix</keyword>
<keyword evidence="3 11" id="KW-0812">Transmembrane</keyword>
<dbReference type="InterPro" id="IPR036179">
    <property type="entry name" value="Ig-like_dom_sf"/>
</dbReference>
<feature type="chain" id="PRO_5034084883" description="Ig-like domain-containing protein" evidence="12">
    <location>
        <begin position="22"/>
        <end position="581"/>
    </location>
</feature>
<evidence type="ECO:0000256" key="10">
    <source>
        <dbReference type="ARBA" id="ARBA00023319"/>
    </source>
</evidence>
<dbReference type="InterPro" id="IPR000483">
    <property type="entry name" value="Cys-rich_flank_reg_C"/>
</dbReference>
<dbReference type="SMART" id="SM00408">
    <property type="entry name" value="IGc2"/>
    <property type="match status" value="1"/>
</dbReference>
<comment type="subcellular location">
    <subcellularLocation>
        <location evidence="1">Membrane</location>
        <topology evidence="1">Single-pass type I membrane protein</topology>
    </subcellularLocation>
</comment>
<dbReference type="SMART" id="SM00082">
    <property type="entry name" value="LRRCT"/>
    <property type="match status" value="1"/>
</dbReference>
<keyword evidence="15" id="KW-1185">Reference proteome</keyword>
<keyword evidence="4 12" id="KW-0732">Signal</keyword>
<name>A0A8C2X525_CYCLU</name>
<dbReference type="SUPFAM" id="SSF48726">
    <property type="entry name" value="Immunoglobulin"/>
    <property type="match status" value="1"/>
</dbReference>
<dbReference type="PROSITE" id="PS50835">
    <property type="entry name" value="IG_LIKE"/>
    <property type="match status" value="1"/>
</dbReference>
<dbReference type="InterPro" id="IPR032675">
    <property type="entry name" value="LRR_dom_sf"/>
</dbReference>
<dbReference type="InterPro" id="IPR000372">
    <property type="entry name" value="LRRNT"/>
</dbReference>
<dbReference type="InterPro" id="IPR013783">
    <property type="entry name" value="Ig-like_fold"/>
</dbReference>
<reference evidence="14" key="1">
    <citation type="submission" date="2025-08" db="UniProtKB">
        <authorList>
            <consortium name="Ensembl"/>
        </authorList>
    </citation>
    <scope>IDENTIFICATION</scope>
</reference>
<protein>
    <recommendedName>
        <fullName evidence="13">Ig-like domain-containing protein</fullName>
    </recommendedName>
</protein>
<keyword evidence="9" id="KW-0325">Glycoprotein</keyword>
<evidence type="ECO:0000256" key="8">
    <source>
        <dbReference type="ARBA" id="ARBA00023157"/>
    </source>
</evidence>
<evidence type="ECO:0000256" key="7">
    <source>
        <dbReference type="ARBA" id="ARBA00023136"/>
    </source>
</evidence>
<evidence type="ECO:0000256" key="6">
    <source>
        <dbReference type="ARBA" id="ARBA00022989"/>
    </source>
</evidence>
<dbReference type="InterPro" id="IPR050541">
    <property type="entry name" value="LRR_TM_domain-containing"/>
</dbReference>
<evidence type="ECO:0000256" key="9">
    <source>
        <dbReference type="ARBA" id="ARBA00023180"/>
    </source>
</evidence>
<evidence type="ECO:0000313" key="14">
    <source>
        <dbReference type="Ensembl" id="ENSCLMP00005012589.1"/>
    </source>
</evidence>
<dbReference type="FunFam" id="3.80.10.10:FF:000014">
    <property type="entry name" value="Leucine-rich repeat and immunoglobulin-like domain-containing nogo receptor-interacting protein 1"/>
    <property type="match status" value="1"/>
</dbReference>
<evidence type="ECO:0000256" key="1">
    <source>
        <dbReference type="ARBA" id="ARBA00004479"/>
    </source>
</evidence>
<dbReference type="Pfam" id="PF07679">
    <property type="entry name" value="I-set"/>
    <property type="match status" value="1"/>
</dbReference>
<dbReference type="Ensembl" id="ENSCLMT00005013474.1">
    <property type="protein sequence ID" value="ENSCLMP00005012589.1"/>
    <property type="gene ID" value="ENSCLMG00005006724.1"/>
</dbReference>
<dbReference type="Gene3D" id="3.80.10.10">
    <property type="entry name" value="Ribonuclease Inhibitor"/>
    <property type="match status" value="1"/>
</dbReference>
<dbReference type="SUPFAM" id="SSF52058">
    <property type="entry name" value="L domain-like"/>
    <property type="match status" value="1"/>
</dbReference>